<dbReference type="InterPro" id="IPR020861">
    <property type="entry name" value="Triosephosphate_isomerase_AS"/>
</dbReference>
<dbReference type="GO" id="GO:0019563">
    <property type="term" value="P:glycerol catabolic process"/>
    <property type="evidence" value="ECO:0007669"/>
    <property type="project" value="TreeGrafter"/>
</dbReference>
<dbReference type="GO" id="GO:0004807">
    <property type="term" value="F:triose-phosphate isomerase activity"/>
    <property type="evidence" value="ECO:0007669"/>
    <property type="project" value="UniProtKB-EC"/>
</dbReference>
<dbReference type="FunFam" id="3.20.20.70:FF:000016">
    <property type="entry name" value="Triosephosphate isomerase"/>
    <property type="match status" value="1"/>
</dbReference>
<comment type="caution">
    <text evidence="13">The sequence shown here is derived from an EMBL/GenBank/DDBJ whole genome shotgun (WGS) entry which is preliminary data.</text>
</comment>
<evidence type="ECO:0000256" key="7">
    <source>
        <dbReference type="ARBA" id="ARBA00022989"/>
    </source>
</evidence>
<dbReference type="GO" id="GO:0005829">
    <property type="term" value="C:cytosol"/>
    <property type="evidence" value="ECO:0007669"/>
    <property type="project" value="TreeGrafter"/>
</dbReference>
<evidence type="ECO:0000256" key="10">
    <source>
        <dbReference type="ARBA" id="ARBA00023235"/>
    </source>
</evidence>
<organism evidence="13">
    <name type="scientific">termite gut metagenome</name>
    <dbReference type="NCBI Taxonomy" id="433724"/>
    <lineage>
        <taxon>unclassified sequences</taxon>
        <taxon>metagenomes</taxon>
        <taxon>organismal metagenomes</taxon>
    </lineage>
</organism>
<evidence type="ECO:0000256" key="8">
    <source>
        <dbReference type="ARBA" id="ARBA00023136"/>
    </source>
</evidence>
<evidence type="ECO:0000256" key="9">
    <source>
        <dbReference type="ARBA" id="ARBA00023152"/>
    </source>
</evidence>
<dbReference type="InterPro" id="IPR035990">
    <property type="entry name" value="TIM_sf"/>
</dbReference>
<protein>
    <recommendedName>
        <fullName evidence="3">triose-phosphate isomerase</fullName>
        <ecNumber evidence="3">5.3.1.1</ecNumber>
    </recommendedName>
</protein>
<dbReference type="NCBIfam" id="NF045576">
    <property type="entry name" value="BT_3928_fam"/>
    <property type="match status" value="1"/>
</dbReference>
<comment type="subcellular location">
    <subcellularLocation>
        <location evidence="1">Membrane</location>
        <topology evidence="1">Multi-pass membrane protein</topology>
    </subcellularLocation>
</comment>
<feature type="transmembrane region" description="Helical" evidence="11">
    <location>
        <begin position="59"/>
        <end position="80"/>
    </location>
</feature>
<keyword evidence="6 11" id="KW-0812">Transmembrane</keyword>
<sequence length="697" mass="78101">MKNKRKHIIEYIGINLCRFILSGLFIFSGFVKAVDPVGSQYKIQNYLEAFGIVSWFPSYFSLVASIALSSLEFVVGVFLFFGIKRKWTVGTILLFLFVMTPLTFYLALTNPISDCGCFGDALVLTNWQTFGKNVALLAFAIIVYKKRKEIVRFVSRKSQGWITIYTPPFIVLFSFYCLRYLPILDFRPYKIGTDIQESMLIPTDAKRNIYESYFILEKDGERKEFTIENYPDSTWTFVDTRNMLKEKGYEPPITDFSITDLQSGESITERILKDENYTFLLIAHSIDDADDANIDLINEIYDYSAENEYGFYCLTSSSQEDIEAWKDKTGAEYAFCLTDKTTLKTMIRSNPGLMLIKDGKILNKWSGESLPNEYLLTDRLENIKTGEVKQGNKSKSISIIILWFVLPLLIISGIDDLFVRRRFGRKLMRTIERLPQNLMNPLIHSKMRKNIVAGNWKMNKTLQEGVSFAKELDEVLSKQKLNCDVVICTPFIHLASVAPVAKGIGLGAQNCADKTEGAYTGEVSAQMVASTGAKYVILGHSERRAYYGETPEILKEKVQLALAAGLTPIFCIGEVLEEREANRQNEVVSAQLSGSLFGLSAEDFSKIVIAYEPVWAIGTGKTATAAQAQEIHAYIRSVIADKYGKSIADSTSILYGGSCKPSNAKELFDNPDVDGGLIGGAALKTADFKGIIDAFSL</sequence>
<reference evidence="13" key="1">
    <citation type="submission" date="2019-03" db="EMBL/GenBank/DDBJ databases">
        <title>Single cell metagenomics reveals metabolic interactions within the superorganism composed of flagellate Streblomastix strix and complex community of Bacteroidetes bacteria on its surface.</title>
        <authorList>
            <person name="Treitli S.C."/>
            <person name="Kolisko M."/>
            <person name="Husnik F."/>
            <person name="Keeling P."/>
            <person name="Hampl V."/>
        </authorList>
    </citation>
    <scope>NUCLEOTIDE SEQUENCE</scope>
    <source>
        <strain evidence="13">STM</strain>
    </source>
</reference>
<evidence type="ECO:0000256" key="5">
    <source>
        <dbReference type="ARBA" id="ARBA00022490"/>
    </source>
</evidence>
<evidence type="ECO:0000256" key="4">
    <source>
        <dbReference type="ARBA" id="ARBA00022432"/>
    </source>
</evidence>
<dbReference type="GO" id="GO:0006096">
    <property type="term" value="P:glycolytic process"/>
    <property type="evidence" value="ECO:0007669"/>
    <property type="project" value="UniProtKB-KW"/>
</dbReference>
<dbReference type="PANTHER" id="PTHR21139">
    <property type="entry name" value="TRIOSEPHOSPHATE ISOMERASE"/>
    <property type="match status" value="1"/>
</dbReference>
<dbReference type="InterPro" id="IPR022896">
    <property type="entry name" value="TrioseP_Isoase_bac/euk"/>
</dbReference>
<dbReference type="PROSITE" id="PS00171">
    <property type="entry name" value="TIM_1"/>
    <property type="match status" value="1"/>
</dbReference>
<feature type="transmembrane region" description="Helical" evidence="11">
    <location>
        <begin position="164"/>
        <end position="181"/>
    </location>
</feature>
<dbReference type="CDD" id="cd00311">
    <property type="entry name" value="TIM"/>
    <property type="match status" value="1"/>
</dbReference>
<dbReference type="InterPro" id="IPR013785">
    <property type="entry name" value="Aldolase_TIM"/>
</dbReference>
<name>A0A5J4SUS1_9ZZZZ</name>
<keyword evidence="5" id="KW-0963">Cytoplasm</keyword>
<dbReference type="Pfam" id="PF00121">
    <property type="entry name" value="TIM"/>
    <property type="match status" value="1"/>
</dbReference>
<feature type="transmembrane region" description="Helical" evidence="11">
    <location>
        <begin position="12"/>
        <end position="31"/>
    </location>
</feature>
<evidence type="ECO:0000256" key="1">
    <source>
        <dbReference type="ARBA" id="ARBA00004141"/>
    </source>
</evidence>
<dbReference type="PROSITE" id="PS51440">
    <property type="entry name" value="TIM_2"/>
    <property type="match status" value="1"/>
</dbReference>
<feature type="transmembrane region" description="Helical" evidence="11">
    <location>
        <begin position="397"/>
        <end position="419"/>
    </location>
</feature>
<dbReference type="GO" id="GO:0006094">
    <property type="term" value="P:gluconeogenesis"/>
    <property type="evidence" value="ECO:0007669"/>
    <property type="project" value="UniProtKB-KW"/>
</dbReference>
<keyword evidence="8 11" id="KW-0472">Membrane</keyword>
<dbReference type="PANTHER" id="PTHR21139:SF42">
    <property type="entry name" value="TRIOSEPHOSPHATE ISOMERASE"/>
    <property type="match status" value="1"/>
</dbReference>
<dbReference type="GO" id="GO:0030416">
    <property type="term" value="P:methylamine metabolic process"/>
    <property type="evidence" value="ECO:0007669"/>
    <property type="project" value="InterPro"/>
</dbReference>
<evidence type="ECO:0000313" key="13">
    <source>
        <dbReference type="EMBL" id="KAA6348945.1"/>
    </source>
</evidence>
<dbReference type="Gene3D" id="3.20.20.70">
    <property type="entry name" value="Aldolase class I"/>
    <property type="match status" value="1"/>
</dbReference>
<keyword evidence="10 13" id="KW-0413">Isomerase</keyword>
<dbReference type="InterPro" id="IPR000652">
    <property type="entry name" value="Triosephosphate_isomerase"/>
</dbReference>
<accession>A0A5J4SUS1</accession>
<proteinExistence type="inferred from homology"/>
<evidence type="ECO:0000256" key="3">
    <source>
        <dbReference type="ARBA" id="ARBA00011940"/>
    </source>
</evidence>
<feature type="transmembrane region" description="Helical" evidence="11">
    <location>
        <begin position="87"/>
        <end position="107"/>
    </location>
</feature>
<gene>
    <name evidence="13" type="ORF">EZS27_003656</name>
</gene>
<dbReference type="InterPro" id="IPR009908">
    <property type="entry name" value="Methylamine_util_MauE"/>
</dbReference>
<comment type="pathway">
    <text evidence="2">Carbohydrate degradation; glycolysis; D-glyceraldehyde 3-phosphate from glycerone phosphate: step 1/1.</text>
</comment>
<feature type="domain" description="Methylamine utilisation protein MauE" evidence="12">
    <location>
        <begin position="14"/>
        <end position="143"/>
    </location>
</feature>
<dbReference type="HAMAP" id="MF_00147_B">
    <property type="entry name" value="TIM_B"/>
    <property type="match status" value="1"/>
</dbReference>
<dbReference type="EC" id="5.3.1.1" evidence="3"/>
<evidence type="ECO:0000256" key="6">
    <source>
        <dbReference type="ARBA" id="ARBA00022692"/>
    </source>
</evidence>
<dbReference type="AlphaFoldDB" id="A0A5J4SUS1"/>
<evidence type="ECO:0000259" key="12">
    <source>
        <dbReference type="Pfam" id="PF07291"/>
    </source>
</evidence>
<dbReference type="GO" id="GO:0046166">
    <property type="term" value="P:glyceraldehyde-3-phosphate biosynthetic process"/>
    <property type="evidence" value="ECO:0007669"/>
    <property type="project" value="TreeGrafter"/>
</dbReference>
<dbReference type="GO" id="GO:0016020">
    <property type="term" value="C:membrane"/>
    <property type="evidence" value="ECO:0007669"/>
    <property type="project" value="UniProtKB-SubCell"/>
</dbReference>
<evidence type="ECO:0000256" key="11">
    <source>
        <dbReference type="SAM" id="Phobius"/>
    </source>
</evidence>
<keyword evidence="7 11" id="KW-1133">Transmembrane helix</keyword>
<dbReference type="NCBIfam" id="TIGR00419">
    <property type="entry name" value="tim"/>
    <property type="match status" value="1"/>
</dbReference>
<dbReference type="EMBL" id="SNRY01000057">
    <property type="protein sequence ID" value="KAA6348945.1"/>
    <property type="molecule type" value="Genomic_DNA"/>
</dbReference>
<dbReference type="SUPFAM" id="SSF51351">
    <property type="entry name" value="Triosephosphate isomerase (TIM)"/>
    <property type="match status" value="1"/>
</dbReference>
<dbReference type="Pfam" id="PF07291">
    <property type="entry name" value="MauE"/>
    <property type="match status" value="1"/>
</dbReference>
<evidence type="ECO:0000256" key="2">
    <source>
        <dbReference type="ARBA" id="ARBA00004680"/>
    </source>
</evidence>
<keyword evidence="4" id="KW-0312">Gluconeogenesis</keyword>
<keyword evidence="9" id="KW-0324">Glycolysis</keyword>